<comment type="similarity">
    <text evidence="2">Belongs to the mitochondrion-specific ribosomal protein mL53 family.</text>
</comment>
<dbReference type="Proteomes" id="UP000094236">
    <property type="component" value="Unassembled WGS sequence"/>
</dbReference>
<keyword evidence="4" id="KW-0496">Mitochondrion</keyword>
<dbReference type="PANTHER" id="PTHR28236:SF1">
    <property type="entry name" value="LARGE RIBOSOMAL SUBUNIT PROTEIN ML53"/>
    <property type="match status" value="1"/>
</dbReference>
<evidence type="ECO:0000256" key="5">
    <source>
        <dbReference type="ARBA" id="ARBA00023274"/>
    </source>
</evidence>
<dbReference type="GO" id="GO:0003735">
    <property type="term" value="F:structural constituent of ribosome"/>
    <property type="evidence" value="ECO:0007669"/>
    <property type="project" value="EnsemblFungi"/>
</dbReference>
<dbReference type="Gene3D" id="3.40.30.10">
    <property type="entry name" value="Glutaredoxin"/>
    <property type="match status" value="1"/>
</dbReference>
<dbReference type="EMBL" id="KV454018">
    <property type="protein sequence ID" value="ODV93266.1"/>
    <property type="molecule type" value="Genomic_DNA"/>
</dbReference>
<keyword evidence="9" id="KW-1185">Reference proteome</keyword>
<comment type="subcellular location">
    <subcellularLocation>
        <location evidence="1">Mitochondrion</location>
    </subcellularLocation>
</comment>
<evidence type="ECO:0000256" key="3">
    <source>
        <dbReference type="ARBA" id="ARBA00022980"/>
    </source>
</evidence>
<dbReference type="Pfam" id="PF10780">
    <property type="entry name" value="MRP_L53"/>
    <property type="match status" value="1"/>
</dbReference>
<dbReference type="OrthoDB" id="4136894at2759"/>
<accession>A0A1E4TNB8</accession>
<proteinExistence type="inferred from homology"/>
<dbReference type="InterPro" id="IPR019716">
    <property type="entry name" value="Ribosomal_mL53"/>
</dbReference>
<evidence type="ECO:0000256" key="2">
    <source>
        <dbReference type="ARBA" id="ARBA00005557"/>
    </source>
</evidence>
<dbReference type="AlphaFoldDB" id="A0A1E4TNB8"/>
<name>A0A1E4TNB8_PACTA</name>
<protein>
    <recommendedName>
        <fullName evidence="6">Large ribosomal subunit protein mL53</fullName>
    </recommendedName>
    <alternativeName>
        <fullName evidence="7">54S ribosomal protein L44, mitochondrial</fullName>
    </alternativeName>
</protein>
<dbReference type="GO" id="GO:0005762">
    <property type="term" value="C:mitochondrial large ribosomal subunit"/>
    <property type="evidence" value="ECO:0007669"/>
    <property type="project" value="EnsemblFungi"/>
</dbReference>
<gene>
    <name evidence="8" type="ORF">PACTADRAFT_51880</name>
</gene>
<dbReference type="FunFam" id="3.40.30.10:FF:000260">
    <property type="entry name" value="Mitochondrial ribosomal protein L44"/>
    <property type="match status" value="1"/>
</dbReference>
<evidence type="ECO:0000256" key="4">
    <source>
        <dbReference type="ARBA" id="ARBA00023128"/>
    </source>
</evidence>
<sequence>MITKYFTKVVVKFNPFGKEGKSSRLFLAAIPPALRGQCQIDYEVLTKTSKNKPIIKVSYKDKKTLEADPVHSNFEELAAYFDRHSRKLKLDEAIKS</sequence>
<reference evidence="9" key="1">
    <citation type="submission" date="2016-05" db="EMBL/GenBank/DDBJ databases">
        <title>Comparative genomics of biotechnologically important yeasts.</title>
        <authorList>
            <consortium name="DOE Joint Genome Institute"/>
            <person name="Riley R."/>
            <person name="Haridas S."/>
            <person name="Wolfe K.H."/>
            <person name="Lopes M.R."/>
            <person name="Hittinger C.T."/>
            <person name="Goker M."/>
            <person name="Salamov A."/>
            <person name="Wisecaver J."/>
            <person name="Long T.M."/>
            <person name="Aerts A.L."/>
            <person name="Barry K."/>
            <person name="Choi C."/>
            <person name="Clum A."/>
            <person name="Coughlan A.Y."/>
            <person name="Deshpande S."/>
            <person name="Douglass A.P."/>
            <person name="Hanson S.J."/>
            <person name="Klenk H.-P."/>
            <person name="Labutti K."/>
            <person name="Lapidus A."/>
            <person name="Lindquist E."/>
            <person name="Lipzen A."/>
            <person name="Meier-Kolthoff J.P."/>
            <person name="Ohm R.A."/>
            <person name="Otillar R.P."/>
            <person name="Pangilinan J."/>
            <person name="Peng Y."/>
            <person name="Rokas A."/>
            <person name="Rosa C.A."/>
            <person name="Scheuner C."/>
            <person name="Sibirny A.A."/>
            <person name="Slot J.C."/>
            <person name="Stielow J.B."/>
            <person name="Sun H."/>
            <person name="Kurtzman C.P."/>
            <person name="Blackwell M."/>
            <person name="Grigoriev I.V."/>
            <person name="Jeffries T.W."/>
        </authorList>
    </citation>
    <scope>NUCLEOTIDE SEQUENCE [LARGE SCALE GENOMIC DNA]</scope>
    <source>
        <strain evidence="9">NRRL Y-2460</strain>
    </source>
</reference>
<dbReference type="InterPro" id="IPR042776">
    <property type="entry name" value="Ribosomal_mL53_fung"/>
</dbReference>
<evidence type="ECO:0000313" key="8">
    <source>
        <dbReference type="EMBL" id="ODV93266.1"/>
    </source>
</evidence>
<evidence type="ECO:0000313" key="9">
    <source>
        <dbReference type="Proteomes" id="UP000094236"/>
    </source>
</evidence>
<evidence type="ECO:0000256" key="6">
    <source>
        <dbReference type="ARBA" id="ARBA00035180"/>
    </source>
</evidence>
<keyword evidence="5" id="KW-0687">Ribonucleoprotein</keyword>
<dbReference type="STRING" id="669874.A0A1E4TNB8"/>
<evidence type="ECO:0000256" key="1">
    <source>
        <dbReference type="ARBA" id="ARBA00004173"/>
    </source>
</evidence>
<keyword evidence="3" id="KW-0689">Ribosomal protein</keyword>
<organism evidence="8 9">
    <name type="scientific">Pachysolen tannophilus NRRL Y-2460</name>
    <dbReference type="NCBI Taxonomy" id="669874"/>
    <lineage>
        <taxon>Eukaryota</taxon>
        <taxon>Fungi</taxon>
        <taxon>Dikarya</taxon>
        <taxon>Ascomycota</taxon>
        <taxon>Saccharomycotina</taxon>
        <taxon>Pichiomycetes</taxon>
        <taxon>Pachysolenaceae</taxon>
        <taxon>Pachysolen</taxon>
    </lineage>
</organism>
<evidence type="ECO:0000256" key="7">
    <source>
        <dbReference type="ARBA" id="ARBA00077936"/>
    </source>
</evidence>
<dbReference type="PANTHER" id="PTHR28236">
    <property type="entry name" value="54S RIBOSOMAL PROTEIN L44, MITOCHONDRIAL"/>
    <property type="match status" value="1"/>
</dbReference>